<dbReference type="InterPro" id="IPR043502">
    <property type="entry name" value="DNA/RNA_pol_sf"/>
</dbReference>
<evidence type="ECO:0000256" key="2">
    <source>
        <dbReference type="SAM" id="MobiDB-lite"/>
    </source>
</evidence>
<dbReference type="InterPro" id="IPR013103">
    <property type="entry name" value="RVT_2"/>
</dbReference>
<feature type="domain" description="Retroviral polymerase SH3-like" evidence="5">
    <location>
        <begin position="465"/>
        <end position="524"/>
    </location>
</feature>
<keyword evidence="1" id="KW-0378">Hydrolase</keyword>
<feature type="domain" description="Retrovirus-related Pol polyprotein from transposon TNT 1-94-like beta-barrel" evidence="4">
    <location>
        <begin position="320"/>
        <end position="396"/>
    </location>
</feature>
<keyword evidence="1" id="KW-0064">Aspartyl protease</keyword>
<organism evidence="6">
    <name type="scientific">Fagus sylvatica</name>
    <name type="common">Beechnut</name>
    <dbReference type="NCBI Taxonomy" id="28930"/>
    <lineage>
        <taxon>Eukaryota</taxon>
        <taxon>Viridiplantae</taxon>
        <taxon>Streptophyta</taxon>
        <taxon>Embryophyta</taxon>
        <taxon>Tracheophyta</taxon>
        <taxon>Spermatophyta</taxon>
        <taxon>Magnoliopsida</taxon>
        <taxon>eudicotyledons</taxon>
        <taxon>Gunneridae</taxon>
        <taxon>Pentapetalae</taxon>
        <taxon>rosids</taxon>
        <taxon>fabids</taxon>
        <taxon>Fagales</taxon>
        <taxon>Fagaceae</taxon>
        <taxon>Fagus</taxon>
    </lineage>
</organism>
<evidence type="ECO:0000259" key="5">
    <source>
        <dbReference type="Pfam" id="PF25597"/>
    </source>
</evidence>
<dbReference type="Pfam" id="PF07727">
    <property type="entry name" value="RVT_2"/>
    <property type="match status" value="1"/>
</dbReference>
<keyword evidence="1" id="KW-0645">Protease</keyword>
<feature type="region of interest" description="Disordered" evidence="2">
    <location>
        <begin position="546"/>
        <end position="600"/>
    </location>
</feature>
<gene>
    <name evidence="6" type="ORF">FSB_LOCUS12008</name>
</gene>
<accession>A0A2N9EZG8</accession>
<dbReference type="CDD" id="cd09272">
    <property type="entry name" value="RNase_HI_RT_Ty1"/>
    <property type="match status" value="1"/>
</dbReference>
<dbReference type="EMBL" id="OIVN01000691">
    <property type="protein sequence ID" value="SPC84126.1"/>
    <property type="molecule type" value="Genomic_DNA"/>
</dbReference>
<name>A0A2N9EZG8_FAGSY</name>
<dbReference type="GO" id="GO:0004190">
    <property type="term" value="F:aspartic-type endopeptidase activity"/>
    <property type="evidence" value="ECO:0007669"/>
    <property type="project" value="UniProtKB-KW"/>
</dbReference>
<protein>
    <recommendedName>
        <fullName evidence="7">Reverse transcriptase Ty1/copia-type domain-containing protein</fullName>
    </recommendedName>
</protein>
<evidence type="ECO:0008006" key="7">
    <source>
        <dbReference type="Google" id="ProtNLM"/>
    </source>
</evidence>
<feature type="domain" description="Reverse transcriptase Ty1/copia-type" evidence="3">
    <location>
        <begin position="700"/>
        <end position="807"/>
    </location>
</feature>
<dbReference type="InterPro" id="IPR054722">
    <property type="entry name" value="PolX-like_BBD"/>
</dbReference>
<dbReference type="PANTHER" id="PTHR11439">
    <property type="entry name" value="GAG-POL-RELATED RETROTRANSPOSON"/>
    <property type="match status" value="1"/>
</dbReference>
<evidence type="ECO:0000313" key="6">
    <source>
        <dbReference type="EMBL" id="SPC84126.1"/>
    </source>
</evidence>
<dbReference type="PANTHER" id="PTHR11439:SF461">
    <property type="entry name" value="OS10G0432200 PROTEIN"/>
    <property type="match status" value="1"/>
</dbReference>
<dbReference type="SUPFAM" id="SSF56672">
    <property type="entry name" value="DNA/RNA polymerases"/>
    <property type="match status" value="1"/>
</dbReference>
<sequence>MNAAILRLSWRSYAATVISGIALPLPSEFRCARYRQGLNPSPKTHCLHQIFCSKPPIETPQPPLDRSSHAGLSGTKIAAIQRCTLRLKILPAVTPHHTPSTCLCHVSPCHYATSTLMPSQCHVISTFIKGRKLWFYVTGEMKKPIKGSSKDEDAFRIRLIEWDSNNHQILTWLRNTSIPSISNLLGNFDDMRFYQFLMALHDDYEPVCSQLLHQIPIPSLDAALNELVREETRLQTLQAQNKLNVLATTSPLAPLQHTAAVTQGNTDQTPIAAVAPAHSGSTITLTTDQLEDIIAQALVRAGNASSSSALSVLPSKFSSWLLDSVCCNHMTPYPSFFSYTSSTRHAPTIHTANGSTMLVCSIGIVSTSKLSIFDVFHVPKLSYNLLSVGQLAKLGYRIILNYFGCIVHDLRTRQELGIGRRIGRLFEISSLVFLLVVSLQLPHLHLPYHFGILGSGMHHLPGFACFVLLQPHEHNKLKPRSRLCCFLGYGETQKGYRCYDPIAHRLRISCHVVFWEHHLFTEVSQFRPSFSLSSLSDLFPDVSTPSPELFPPSPEVSTSILQTKSSDHSSGSSSDVTSHSSPESPAPAPSEDPAPATTLRRSSWVTSLPSHLCDFHCYTALATLHEPHSYREASFNPLWQAAMIEELDALSRNRTWDLVDLPPDKSVVGCKWVLKIKTRSDGSIEQYKSRLVAKGFTQDSTVSRLGFSISSYDSTLFLRRTGKRTILLLLYVDDLIITGDDLSGIQELKDFLSQIFEMKDLGHLSYFLGLEITSSNDGFYLTQDKYTSDLLSRAGLTDHKIVDTPIELNACVTPSSGEPLPNPTLYRQLVGSLVYLRVTQLDISYAIHQVSQFMFAPRSTHYAAVLCILQYLKGTLFHGLHFSAQSPLILRAYSDAGQGILLIADPLLDLGASTSSTTPIYYDNRSAIQIARNDVFHERTKHIEIDCHLVRHHLLQGSLQLISVSSHDQLADIFTKSHPTGHFRDLVSKL</sequence>
<evidence type="ECO:0000259" key="4">
    <source>
        <dbReference type="Pfam" id="PF22936"/>
    </source>
</evidence>
<evidence type="ECO:0000259" key="3">
    <source>
        <dbReference type="Pfam" id="PF07727"/>
    </source>
</evidence>
<reference evidence="6" key="1">
    <citation type="submission" date="2018-02" db="EMBL/GenBank/DDBJ databases">
        <authorList>
            <person name="Cohen D.B."/>
            <person name="Kent A.D."/>
        </authorList>
    </citation>
    <scope>NUCLEOTIDE SEQUENCE</scope>
</reference>
<dbReference type="Pfam" id="PF25597">
    <property type="entry name" value="SH3_retrovirus"/>
    <property type="match status" value="1"/>
</dbReference>
<dbReference type="AlphaFoldDB" id="A0A2N9EZG8"/>
<dbReference type="InterPro" id="IPR057670">
    <property type="entry name" value="SH3_retrovirus"/>
</dbReference>
<feature type="compositionally biased region" description="Low complexity" evidence="2">
    <location>
        <begin position="568"/>
        <end position="583"/>
    </location>
</feature>
<dbReference type="Pfam" id="PF22936">
    <property type="entry name" value="Pol_BBD"/>
    <property type="match status" value="1"/>
</dbReference>
<evidence type="ECO:0000256" key="1">
    <source>
        <dbReference type="ARBA" id="ARBA00022750"/>
    </source>
</evidence>
<proteinExistence type="predicted"/>
<feature type="compositionally biased region" description="Polar residues" evidence="2">
    <location>
        <begin position="555"/>
        <end position="564"/>
    </location>
</feature>